<evidence type="ECO:0000313" key="1">
    <source>
        <dbReference type="EMBL" id="KAJ8675012.1"/>
    </source>
</evidence>
<gene>
    <name evidence="1" type="ORF">QAD02_010798</name>
</gene>
<organism evidence="1 2">
    <name type="scientific">Eretmocerus hayati</name>
    <dbReference type="NCBI Taxonomy" id="131215"/>
    <lineage>
        <taxon>Eukaryota</taxon>
        <taxon>Metazoa</taxon>
        <taxon>Ecdysozoa</taxon>
        <taxon>Arthropoda</taxon>
        <taxon>Hexapoda</taxon>
        <taxon>Insecta</taxon>
        <taxon>Pterygota</taxon>
        <taxon>Neoptera</taxon>
        <taxon>Endopterygota</taxon>
        <taxon>Hymenoptera</taxon>
        <taxon>Apocrita</taxon>
        <taxon>Proctotrupomorpha</taxon>
        <taxon>Chalcidoidea</taxon>
        <taxon>Aphelinidae</taxon>
        <taxon>Aphelininae</taxon>
        <taxon>Eretmocerus</taxon>
    </lineage>
</organism>
<sequence length="402" mass="45635">MASIARASIICILVWLSYDLTMALDVIISEQRNFINTRLIMDPDSIENMTVSYALCDQDRNGYRRDCSIILETISLEGVVYADRCDTRFETSQENSWISPEMRVSPFGSSKAIVRWIEITKSHQVLIKFRTINFPECTWTEAHINDYITFNADKALDRTNLLIYENKFDVVFRNSTSCFRRRCKISFNGDGGKMAPARPWLKVGPLENFDVKAIAVKSPEQGFFVTMSDLTGTNVTVVYDEGIPKDYATFSIHHERVVSSTANGILVFCAISTKNPYVALCKQFSRFGNVKLQTEVSIGYDLRELAVYNLNRGGILLLTGSTRGGDSYYVTKIGMEAQRFRSVQVTEFKCDKARVVKPNFFEIESGHVCVSLLCIMDNSFSLVVKCFTDKVLSVKYWPDNEL</sequence>
<proteinExistence type="predicted"/>
<comment type="caution">
    <text evidence="1">The sequence shown here is derived from an EMBL/GenBank/DDBJ whole genome shotgun (WGS) entry which is preliminary data.</text>
</comment>
<keyword evidence="2" id="KW-1185">Reference proteome</keyword>
<evidence type="ECO:0000313" key="2">
    <source>
        <dbReference type="Proteomes" id="UP001239111"/>
    </source>
</evidence>
<name>A0ACC2NXS8_9HYME</name>
<dbReference type="EMBL" id="CM056742">
    <property type="protein sequence ID" value="KAJ8675012.1"/>
    <property type="molecule type" value="Genomic_DNA"/>
</dbReference>
<accession>A0ACC2NXS8</accession>
<protein>
    <submittedName>
        <fullName evidence="1">Uncharacterized protein</fullName>
    </submittedName>
</protein>
<reference evidence="1" key="1">
    <citation type="submission" date="2023-04" db="EMBL/GenBank/DDBJ databases">
        <title>A chromosome-level genome assembly of the parasitoid wasp Eretmocerus hayati.</title>
        <authorList>
            <person name="Zhong Y."/>
            <person name="Liu S."/>
            <person name="Liu Y."/>
        </authorList>
    </citation>
    <scope>NUCLEOTIDE SEQUENCE</scope>
    <source>
        <strain evidence="1">ZJU_SS_LIU_2023</strain>
    </source>
</reference>
<dbReference type="Proteomes" id="UP001239111">
    <property type="component" value="Chromosome 2"/>
</dbReference>